<evidence type="ECO:0000313" key="10">
    <source>
        <dbReference type="EMBL" id="CAK9436064.1"/>
    </source>
</evidence>
<keyword evidence="6 8" id="KW-0687">Ribonucleoprotein</keyword>
<evidence type="ECO:0000256" key="1">
    <source>
        <dbReference type="ARBA" id="ARBA00004173"/>
    </source>
</evidence>
<evidence type="ECO:0000256" key="4">
    <source>
        <dbReference type="ARBA" id="ARBA00022980"/>
    </source>
</evidence>
<dbReference type="PANTHER" id="PTHR11229:SF8">
    <property type="entry name" value="LARGE RIBOSOMAL SUBUNIT PROTEIN UL3M"/>
    <property type="match status" value="1"/>
</dbReference>
<keyword evidence="4 8" id="KW-0689">Ribosomal protein</keyword>
<evidence type="ECO:0000256" key="5">
    <source>
        <dbReference type="ARBA" id="ARBA00023128"/>
    </source>
</evidence>
<reference evidence="10 11" key="1">
    <citation type="submission" date="2024-03" db="EMBL/GenBank/DDBJ databases">
        <authorList>
            <person name="Brejova B."/>
        </authorList>
    </citation>
    <scope>NUCLEOTIDE SEQUENCE [LARGE SCALE GENOMIC DNA]</scope>
    <source>
        <strain evidence="10 11">CBS 14171</strain>
    </source>
</reference>
<dbReference type="InterPro" id="IPR000597">
    <property type="entry name" value="Ribosomal_uL3"/>
</dbReference>
<keyword evidence="11" id="KW-1185">Reference proteome</keyword>
<feature type="region of interest" description="Disordered" evidence="9">
    <location>
        <begin position="189"/>
        <end position="212"/>
    </location>
</feature>
<gene>
    <name evidence="10" type="ORF">LODBEIA_P06220</name>
</gene>
<evidence type="ECO:0000256" key="2">
    <source>
        <dbReference type="ARBA" id="ARBA00006540"/>
    </source>
</evidence>
<dbReference type="GeneID" id="92205818"/>
<protein>
    <recommendedName>
        <fullName evidence="7">Large ribosomal subunit protein uL3m</fullName>
    </recommendedName>
</protein>
<dbReference type="EMBL" id="OZ022405">
    <property type="protein sequence ID" value="CAK9436064.1"/>
    <property type="molecule type" value="Genomic_DNA"/>
</dbReference>
<keyword evidence="3" id="KW-0809">Transit peptide</keyword>
<dbReference type="Gene3D" id="2.40.30.10">
    <property type="entry name" value="Translation factors"/>
    <property type="match status" value="2"/>
</dbReference>
<evidence type="ECO:0000313" key="11">
    <source>
        <dbReference type="Proteomes" id="UP001497383"/>
    </source>
</evidence>
<dbReference type="RefSeq" id="XP_066827560.1">
    <property type="nucleotide sequence ID" value="XM_066976563.1"/>
</dbReference>
<keyword evidence="5" id="KW-0496">Mitochondrion</keyword>
<evidence type="ECO:0000256" key="8">
    <source>
        <dbReference type="RuleBase" id="RU003905"/>
    </source>
</evidence>
<comment type="subcellular location">
    <subcellularLocation>
        <location evidence="1">Mitochondrion</location>
    </subcellularLocation>
</comment>
<dbReference type="Proteomes" id="UP001497383">
    <property type="component" value="Chromosome 1"/>
</dbReference>
<dbReference type="Pfam" id="PF00297">
    <property type="entry name" value="Ribosomal_L3"/>
    <property type="match status" value="1"/>
</dbReference>
<dbReference type="InterPro" id="IPR009000">
    <property type="entry name" value="Transl_B-barrel_sf"/>
</dbReference>
<dbReference type="InterPro" id="IPR019927">
    <property type="entry name" value="Ribosomal_uL3_bac/org-type"/>
</dbReference>
<evidence type="ECO:0000256" key="6">
    <source>
        <dbReference type="ARBA" id="ARBA00023274"/>
    </source>
</evidence>
<organism evidence="10 11">
    <name type="scientific">Lodderomyces beijingensis</name>
    <dbReference type="NCBI Taxonomy" id="1775926"/>
    <lineage>
        <taxon>Eukaryota</taxon>
        <taxon>Fungi</taxon>
        <taxon>Dikarya</taxon>
        <taxon>Ascomycota</taxon>
        <taxon>Saccharomycotina</taxon>
        <taxon>Pichiomycetes</taxon>
        <taxon>Debaryomycetaceae</taxon>
        <taxon>Candida/Lodderomyces clade</taxon>
        <taxon>Lodderomyces</taxon>
    </lineage>
</organism>
<comment type="similarity">
    <text evidence="2 8">Belongs to the universal ribosomal protein uL3 family.</text>
</comment>
<evidence type="ECO:0000256" key="3">
    <source>
        <dbReference type="ARBA" id="ARBA00022946"/>
    </source>
</evidence>
<dbReference type="PROSITE" id="PS00474">
    <property type="entry name" value="RIBOSOMAL_L3"/>
    <property type="match status" value="1"/>
</dbReference>
<evidence type="ECO:0000256" key="9">
    <source>
        <dbReference type="SAM" id="MobiDB-lite"/>
    </source>
</evidence>
<dbReference type="InterPro" id="IPR019926">
    <property type="entry name" value="Ribosomal_uL3_CS"/>
</dbReference>
<dbReference type="PANTHER" id="PTHR11229">
    <property type="entry name" value="50S RIBOSOMAL PROTEIN L3"/>
    <property type="match status" value="1"/>
</dbReference>
<evidence type="ECO:0000256" key="7">
    <source>
        <dbReference type="ARBA" id="ARBA00035209"/>
    </source>
</evidence>
<dbReference type="SUPFAM" id="SSF50447">
    <property type="entry name" value="Translation proteins"/>
    <property type="match status" value="1"/>
</dbReference>
<accession>A0ABP0ZE05</accession>
<sequence>MMGLSQWSPSHILPAIRQQIRTAAQITSIHAVTSIRTTPPSKQHTIEEANKRKQLLDRPGLFGIKRGMMTWFTPQGEQHAATVIEVDSVEILGHKTREQWGYDANIVGTIDKLKNVAQPQLKMFEEAGTAPKFKFGEFRVRDGSGLIPVGTELKADYFAVGQLVDIKGITKGKGFAGVMKRWDFKGGRASHGVSKAHRKPGATGGNQNPGRVFPGKKMAGRMGGKNSTDFNKEVLHTDADAGILIVKGCIPGPNKSIVRVADAIKLYGKRIGQT</sequence>
<name>A0ABP0ZE05_9ASCO</name>
<dbReference type="NCBIfam" id="TIGR03625">
    <property type="entry name" value="L3_bact"/>
    <property type="match status" value="1"/>
</dbReference>
<proteinExistence type="inferred from homology"/>